<protein>
    <recommendedName>
        <fullName evidence="1">Methyltransferase domain-containing protein</fullName>
    </recommendedName>
</protein>
<dbReference type="AlphaFoldDB" id="A0AAE6BSU2"/>
<sequence length="143" mass="15854">MTQSIDASTGPVLELGPGTGVFTDALLERGVQQQCLTLVELGEDFVRLLRLRFPHARIVKCDAARMREAGMDTDLRYGAVISGLPLLAMQPPVVFRIVKEAVRRLGVRTRAVRNRTLRTNGMRTYAAFLSLAGRRSDRNPFGI</sequence>
<keyword evidence="2" id="KW-0614">Plasmid</keyword>
<organism evidence="2 3">
    <name type="scientific">Agrobacterium tumefaciens</name>
    <dbReference type="NCBI Taxonomy" id="358"/>
    <lineage>
        <taxon>Bacteria</taxon>
        <taxon>Pseudomonadati</taxon>
        <taxon>Pseudomonadota</taxon>
        <taxon>Alphaproteobacteria</taxon>
        <taxon>Hyphomicrobiales</taxon>
        <taxon>Rhizobiaceae</taxon>
        <taxon>Rhizobium/Agrobacterium group</taxon>
        <taxon>Agrobacterium</taxon>
        <taxon>Agrobacterium tumefaciens complex</taxon>
    </lineage>
</organism>
<feature type="domain" description="Methyltransferase" evidence="1">
    <location>
        <begin position="12"/>
        <end position="105"/>
    </location>
</feature>
<dbReference type="InterPro" id="IPR041698">
    <property type="entry name" value="Methyltransf_25"/>
</dbReference>
<dbReference type="InterPro" id="IPR029063">
    <property type="entry name" value="SAM-dependent_MTases_sf"/>
</dbReference>
<dbReference type="Proteomes" id="UP000298646">
    <property type="component" value="Plasmid pAtCFBP6624"/>
</dbReference>
<dbReference type="SUPFAM" id="SSF53335">
    <property type="entry name" value="S-adenosyl-L-methionine-dependent methyltransferases"/>
    <property type="match status" value="1"/>
</dbReference>
<gene>
    <name evidence="2" type="ORF">CFBP6624_24470</name>
</gene>
<dbReference type="Gene3D" id="3.40.50.150">
    <property type="entry name" value="Vaccinia Virus protein VP39"/>
    <property type="match status" value="1"/>
</dbReference>
<accession>A0AAE6BSU2</accession>
<evidence type="ECO:0000313" key="3">
    <source>
        <dbReference type="Proteomes" id="UP000298646"/>
    </source>
</evidence>
<evidence type="ECO:0000259" key="1">
    <source>
        <dbReference type="Pfam" id="PF13649"/>
    </source>
</evidence>
<dbReference type="Pfam" id="PF13649">
    <property type="entry name" value="Methyltransf_25"/>
    <property type="match status" value="1"/>
</dbReference>
<reference evidence="2 3" key="1">
    <citation type="submission" date="2019-04" db="EMBL/GenBank/DDBJ databases">
        <title>Complete genome sequence of Agrobacterium tumefaciens CFBP6624.</title>
        <authorList>
            <person name="Haryono M."/>
            <person name="Lin Y.-C."/>
            <person name="Lai E.-M."/>
            <person name="Kuo C.-H."/>
        </authorList>
    </citation>
    <scope>NUCLEOTIDE SEQUENCE [LARGE SCALE GENOMIC DNA]</scope>
    <source>
        <strain evidence="2 3">CFBP6624</strain>
        <plasmid evidence="3">patcfbp6624</plasmid>
    </source>
</reference>
<proteinExistence type="predicted"/>
<evidence type="ECO:0000313" key="2">
    <source>
        <dbReference type="EMBL" id="QCM03396.1"/>
    </source>
</evidence>
<name>A0AAE6BSU2_AGRTU</name>
<dbReference type="CDD" id="cd02440">
    <property type="entry name" value="AdoMet_MTases"/>
    <property type="match status" value="1"/>
</dbReference>
<geneLocation type="plasmid" evidence="3">
    <name>patcfbp6624</name>
</geneLocation>
<dbReference type="EMBL" id="CP039909">
    <property type="protein sequence ID" value="QCM03396.1"/>
    <property type="molecule type" value="Genomic_DNA"/>
</dbReference>